<dbReference type="EC" id="2.7.13.3" evidence="3"/>
<dbReference type="Gene3D" id="1.10.8.500">
    <property type="entry name" value="HAMP domain in histidine kinase"/>
    <property type="match status" value="1"/>
</dbReference>
<keyword evidence="13" id="KW-0902">Two-component regulatory system</keyword>
<dbReference type="GO" id="GO:0005524">
    <property type="term" value="F:ATP binding"/>
    <property type="evidence" value="ECO:0007669"/>
    <property type="project" value="UniProtKB-KW"/>
</dbReference>
<dbReference type="RefSeq" id="WP_119539597.1">
    <property type="nucleotide sequence ID" value="NZ_QYRN01000004.1"/>
</dbReference>
<evidence type="ECO:0000313" key="18">
    <source>
        <dbReference type="EMBL" id="RIY01417.1"/>
    </source>
</evidence>
<dbReference type="Gene3D" id="1.10.287.130">
    <property type="match status" value="1"/>
</dbReference>
<proteinExistence type="predicted"/>
<dbReference type="PROSITE" id="PS50109">
    <property type="entry name" value="HIS_KIN"/>
    <property type="match status" value="1"/>
</dbReference>
<dbReference type="SUPFAM" id="SSF158472">
    <property type="entry name" value="HAMP domain-like"/>
    <property type="match status" value="1"/>
</dbReference>
<dbReference type="Proteomes" id="UP000265750">
    <property type="component" value="Unassembled WGS sequence"/>
</dbReference>
<dbReference type="InterPro" id="IPR003660">
    <property type="entry name" value="HAMP_dom"/>
</dbReference>
<dbReference type="InterPro" id="IPR036890">
    <property type="entry name" value="HATPase_C_sf"/>
</dbReference>
<dbReference type="InterPro" id="IPR003661">
    <property type="entry name" value="HisK_dim/P_dom"/>
</dbReference>
<evidence type="ECO:0000256" key="11">
    <source>
        <dbReference type="ARBA" id="ARBA00022840"/>
    </source>
</evidence>
<dbReference type="GO" id="GO:0005886">
    <property type="term" value="C:plasma membrane"/>
    <property type="evidence" value="ECO:0007669"/>
    <property type="project" value="UniProtKB-SubCell"/>
</dbReference>
<evidence type="ECO:0000256" key="9">
    <source>
        <dbReference type="ARBA" id="ARBA00022741"/>
    </source>
</evidence>
<evidence type="ECO:0000256" key="13">
    <source>
        <dbReference type="ARBA" id="ARBA00023012"/>
    </source>
</evidence>
<keyword evidence="12 15" id="KW-1133">Transmembrane helix</keyword>
<dbReference type="SMART" id="SM00387">
    <property type="entry name" value="HATPase_c"/>
    <property type="match status" value="1"/>
</dbReference>
<dbReference type="CDD" id="cd00082">
    <property type="entry name" value="HisKA"/>
    <property type="match status" value="1"/>
</dbReference>
<reference evidence="19" key="1">
    <citation type="submission" date="2018-09" db="EMBL/GenBank/DDBJ databases">
        <authorList>
            <person name="Tuo L."/>
        </authorList>
    </citation>
    <scope>NUCLEOTIDE SEQUENCE [LARGE SCALE GENOMIC DNA]</scope>
    <source>
        <strain evidence="19">M2BS4Y-1</strain>
    </source>
</reference>
<evidence type="ECO:0000256" key="1">
    <source>
        <dbReference type="ARBA" id="ARBA00000085"/>
    </source>
</evidence>
<dbReference type="CDD" id="cd00075">
    <property type="entry name" value="HATPase"/>
    <property type="match status" value="1"/>
</dbReference>
<feature type="domain" description="Histidine kinase" evidence="16">
    <location>
        <begin position="275"/>
        <end position="471"/>
    </location>
</feature>
<evidence type="ECO:0000256" key="2">
    <source>
        <dbReference type="ARBA" id="ARBA00004429"/>
    </source>
</evidence>
<comment type="subcellular location">
    <subcellularLocation>
        <location evidence="2">Cell inner membrane</location>
        <topology evidence="2">Multi-pass membrane protein</topology>
    </subcellularLocation>
</comment>
<keyword evidence="19" id="KW-1185">Reference proteome</keyword>
<evidence type="ECO:0000313" key="19">
    <source>
        <dbReference type="Proteomes" id="UP000265750"/>
    </source>
</evidence>
<evidence type="ECO:0000256" key="4">
    <source>
        <dbReference type="ARBA" id="ARBA00022475"/>
    </source>
</evidence>
<dbReference type="EMBL" id="QYRN01000004">
    <property type="protein sequence ID" value="RIY01417.1"/>
    <property type="molecule type" value="Genomic_DNA"/>
</dbReference>
<dbReference type="InterPro" id="IPR004358">
    <property type="entry name" value="Sig_transdc_His_kin-like_C"/>
</dbReference>
<gene>
    <name evidence="18" type="ORF">D3218_08655</name>
</gene>
<keyword evidence="14 15" id="KW-0472">Membrane</keyword>
<dbReference type="InterPro" id="IPR050980">
    <property type="entry name" value="2C_sensor_his_kinase"/>
</dbReference>
<evidence type="ECO:0000256" key="14">
    <source>
        <dbReference type="ARBA" id="ARBA00023136"/>
    </source>
</evidence>
<dbReference type="Pfam" id="PF00672">
    <property type="entry name" value="HAMP"/>
    <property type="match status" value="1"/>
</dbReference>
<feature type="domain" description="HAMP" evidence="17">
    <location>
        <begin position="215"/>
        <end position="267"/>
    </location>
</feature>
<keyword evidence="7" id="KW-0808">Transferase</keyword>
<dbReference type="SUPFAM" id="SSF47384">
    <property type="entry name" value="Homodimeric domain of signal transducing histidine kinase"/>
    <property type="match status" value="1"/>
</dbReference>
<evidence type="ECO:0000256" key="10">
    <source>
        <dbReference type="ARBA" id="ARBA00022777"/>
    </source>
</evidence>
<evidence type="ECO:0000256" key="8">
    <source>
        <dbReference type="ARBA" id="ARBA00022692"/>
    </source>
</evidence>
<keyword evidence="11" id="KW-0067">ATP-binding</keyword>
<evidence type="ECO:0000256" key="3">
    <source>
        <dbReference type="ARBA" id="ARBA00012438"/>
    </source>
</evidence>
<keyword evidence="9" id="KW-0547">Nucleotide-binding</keyword>
<dbReference type="SUPFAM" id="SSF55874">
    <property type="entry name" value="ATPase domain of HSP90 chaperone/DNA topoisomerase II/histidine kinase"/>
    <property type="match status" value="1"/>
</dbReference>
<dbReference type="PROSITE" id="PS50885">
    <property type="entry name" value="HAMP"/>
    <property type="match status" value="1"/>
</dbReference>
<dbReference type="PANTHER" id="PTHR44936:SF5">
    <property type="entry name" value="SENSOR HISTIDINE KINASE ENVZ"/>
    <property type="match status" value="1"/>
</dbReference>
<comment type="caution">
    <text evidence="18">The sequence shown here is derived from an EMBL/GenBank/DDBJ whole genome shotgun (WGS) entry which is preliminary data.</text>
</comment>
<dbReference type="GO" id="GO:0000155">
    <property type="term" value="F:phosphorelay sensor kinase activity"/>
    <property type="evidence" value="ECO:0007669"/>
    <property type="project" value="InterPro"/>
</dbReference>
<dbReference type="OrthoDB" id="9804645at2"/>
<evidence type="ECO:0000256" key="6">
    <source>
        <dbReference type="ARBA" id="ARBA00022553"/>
    </source>
</evidence>
<dbReference type="CDD" id="cd06225">
    <property type="entry name" value="HAMP"/>
    <property type="match status" value="1"/>
</dbReference>
<dbReference type="SMART" id="SM00304">
    <property type="entry name" value="HAMP"/>
    <property type="match status" value="1"/>
</dbReference>
<keyword evidence="5" id="KW-0997">Cell inner membrane</keyword>
<dbReference type="Gene3D" id="3.30.565.10">
    <property type="entry name" value="Histidine kinase-like ATPase, C-terminal domain"/>
    <property type="match status" value="1"/>
</dbReference>
<evidence type="ECO:0000256" key="5">
    <source>
        <dbReference type="ARBA" id="ARBA00022519"/>
    </source>
</evidence>
<dbReference type="Pfam" id="PF02518">
    <property type="entry name" value="HATPase_c"/>
    <property type="match status" value="1"/>
</dbReference>
<dbReference type="InterPro" id="IPR036097">
    <property type="entry name" value="HisK_dim/P_sf"/>
</dbReference>
<dbReference type="InterPro" id="IPR003594">
    <property type="entry name" value="HATPase_dom"/>
</dbReference>
<name>A0A3A1WN47_9HYPH</name>
<dbReference type="InterPro" id="IPR005467">
    <property type="entry name" value="His_kinase_dom"/>
</dbReference>
<dbReference type="PRINTS" id="PR00344">
    <property type="entry name" value="BCTRLSENSOR"/>
</dbReference>
<keyword evidence="10" id="KW-0418">Kinase</keyword>
<evidence type="ECO:0000259" key="16">
    <source>
        <dbReference type="PROSITE" id="PS50109"/>
    </source>
</evidence>
<evidence type="ECO:0000256" key="12">
    <source>
        <dbReference type="ARBA" id="ARBA00022989"/>
    </source>
</evidence>
<keyword evidence="6" id="KW-0597">Phosphoprotein</keyword>
<evidence type="ECO:0000259" key="17">
    <source>
        <dbReference type="PROSITE" id="PS50885"/>
    </source>
</evidence>
<evidence type="ECO:0000256" key="7">
    <source>
        <dbReference type="ARBA" id="ARBA00022679"/>
    </source>
</evidence>
<keyword evidence="8 15" id="KW-0812">Transmembrane</keyword>
<dbReference type="PANTHER" id="PTHR44936">
    <property type="entry name" value="SENSOR PROTEIN CREC"/>
    <property type="match status" value="1"/>
</dbReference>
<dbReference type="SMART" id="SM00388">
    <property type="entry name" value="HisKA"/>
    <property type="match status" value="1"/>
</dbReference>
<feature type="transmembrane region" description="Helical" evidence="15">
    <location>
        <begin position="12"/>
        <end position="33"/>
    </location>
</feature>
<comment type="catalytic activity">
    <reaction evidence="1">
        <text>ATP + protein L-histidine = ADP + protein N-phospho-L-histidine.</text>
        <dbReference type="EC" id="2.7.13.3"/>
    </reaction>
</comment>
<keyword evidence="4" id="KW-1003">Cell membrane</keyword>
<dbReference type="Pfam" id="PF00512">
    <property type="entry name" value="HisKA"/>
    <property type="match status" value="1"/>
</dbReference>
<protein>
    <recommendedName>
        <fullName evidence="3">histidine kinase</fullName>
        <ecNumber evidence="3">2.7.13.3</ecNumber>
    </recommendedName>
</protein>
<feature type="transmembrane region" description="Helical" evidence="15">
    <location>
        <begin position="195"/>
        <end position="214"/>
    </location>
</feature>
<sequence>MTRLWHKTLAGQLVAALIGALLLSQVVLFLFVWQERKQVLETSGQAEFVSRVQSLARLATSLPAEARPRVARASATEYSRFWIAPDAGPDPSAWLGDMHQQFAAPLPRLLDASGAAAGDDPALPPGEAARALAGVTIADDRSPPADWPADLPDGARAVSFGDELGSGFVVPLGDGTSFNAAYYNHFSGSILSTPVPLTFVLTAALVALVAMAVIRRIAEPLARLTEAAETLGRGEAVQPLPETGPDDIRHTAAAFNRMQERLHRFVQDRTRMLGAIGHDLRTPLTTLRLRAEFVEDEELQARMFATIDEMRTMTEAILALARQESEAEPTSTVDLEALVESLCDDLAEVGNDVRFEAGSRVTCRCRPDSLRRALRNLIENAVRYGREARVSLALAGDGVEILVRDRGPGIPPERVEDVFAPFVRLEASRNSETGGVGLGLSIARAIARQHGGDVLLRNGGPGFEAAIRLPR</sequence>
<dbReference type="AlphaFoldDB" id="A0A3A1WN47"/>
<accession>A0A3A1WN47</accession>
<evidence type="ECO:0000256" key="15">
    <source>
        <dbReference type="SAM" id="Phobius"/>
    </source>
</evidence>
<organism evidence="18 19">
    <name type="scientific">Aureimonas flava</name>
    <dbReference type="NCBI Taxonomy" id="2320271"/>
    <lineage>
        <taxon>Bacteria</taxon>
        <taxon>Pseudomonadati</taxon>
        <taxon>Pseudomonadota</taxon>
        <taxon>Alphaproteobacteria</taxon>
        <taxon>Hyphomicrobiales</taxon>
        <taxon>Aurantimonadaceae</taxon>
        <taxon>Aureimonas</taxon>
    </lineage>
</organism>